<evidence type="ECO:0000313" key="3">
    <source>
        <dbReference type="Proteomes" id="UP000199150"/>
    </source>
</evidence>
<evidence type="ECO:0000256" key="1">
    <source>
        <dbReference type="SAM" id="SignalP"/>
    </source>
</evidence>
<organism evidence="2 3">
    <name type="scientific">Asticcacaulis taihuensis</name>
    <dbReference type="NCBI Taxonomy" id="260084"/>
    <lineage>
        <taxon>Bacteria</taxon>
        <taxon>Pseudomonadati</taxon>
        <taxon>Pseudomonadota</taxon>
        <taxon>Alphaproteobacteria</taxon>
        <taxon>Caulobacterales</taxon>
        <taxon>Caulobacteraceae</taxon>
        <taxon>Asticcacaulis</taxon>
    </lineage>
</organism>
<feature type="signal peptide" evidence="1">
    <location>
        <begin position="1"/>
        <end position="30"/>
    </location>
</feature>
<dbReference type="AlphaFoldDB" id="A0A1G4QPM9"/>
<dbReference type="RefSeq" id="WP_090645394.1">
    <property type="nucleotide sequence ID" value="NZ_CBCRYE010000001.1"/>
</dbReference>
<evidence type="ECO:0000313" key="2">
    <source>
        <dbReference type="EMBL" id="SCW46417.1"/>
    </source>
</evidence>
<keyword evidence="1" id="KW-0732">Signal</keyword>
<keyword evidence="3" id="KW-1185">Reference proteome</keyword>
<proteinExistence type="predicted"/>
<dbReference type="OrthoDB" id="7173941at2"/>
<name>A0A1G4QPM9_9CAUL</name>
<sequence length="131" mass="13961">MKTASTSAKALIAMIVMSAGLSTMALSAQAAPQGHAPAAAAHAQYGVEAGRKIEARIQDIKDRLADGKHSGRISRAEGSRLTTSLNSIVSLKRQYERSGRGLSQPEINTLNTKLDILSGKVRVQGHDNNRR</sequence>
<dbReference type="Proteomes" id="UP000199150">
    <property type="component" value="Unassembled WGS sequence"/>
</dbReference>
<protein>
    <submittedName>
        <fullName evidence="2">Uncharacterized protein</fullName>
    </submittedName>
</protein>
<reference evidence="3" key="1">
    <citation type="submission" date="2016-10" db="EMBL/GenBank/DDBJ databases">
        <authorList>
            <person name="Varghese N."/>
            <person name="Submissions S."/>
        </authorList>
    </citation>
    <scope>NUCLEOTIDE SEQUENCE [LARGE SCALE GENOMIC DNA]</scope>
    <source>
        <strain evidence="3">CGMCC 1.3431</strain>
    </source>
</reference>
<accession>A0A1G4QPM9</accession>
<feature type="chain" id="PRO_5011774766" evidence="1">
    <location>
        <begin position="31"/>
        <end position="131"/>
    </location>
</feature>
<gene>
    <name evidence="2" type="ORF">SAMN02927928_1412</name>
</gene>
<dbReference type="EMBL" id="FMTS01000001">
    <property type="protein sequence ID" value="SCW46417.1"/>
    <property type="molecule type" value="Genomic_DNA"/>
</dbReference>